<proteinExistence type="predicted"/>
<dbReference type="AlphaFoldDB" id="A0A0A8ZNX3"/>
<accession>A0A0A8ZNX3</accession>
<organism evidence="1">
    <name type="scientific">Arundo donax</name>
    <name type="common">Giant reed</name>
    <name type="synonym">Donax arundinaceus</name>
    <dbReference type="NCBI Taxonomy" id="35708"/>
    <lineage>
        <taxon>Eukaryota</taxon>
        <taxon>Viridiplantae</taxon>
        <taxon>Streptophyta</taxon>
        <taxon>Embryophyta</taxon>
        <taxon>Tracheophyta</taxon>
        <taxon>Spermatophyta</taxon>
        <taxon>Magnoliopsida</taxon>
        <taxon>Liliopsida</taxon>
        <taxon>Poales</taxon>
        <taxon>Poaceae</taxon>
        <taxon>PACMAD clade</taxon>
        <taxon>Arundinoideae</taxon>
        <taxon>Arundineae</taxon>
        <taxon>Arundo</taxon>
    </lineage>
</organism>
<reference evidence="1" key="1">
    <citation type="submission" date="2014-09" db="EMBL/GenBank/DDBJ databases">
        <authorList>
            <person name="Magalhaes I.L.F."/>
            <person name="Oliveira U."/>
            <person name="Santos F.R."/>
            <person name="Vidigal T.H.D.A."/>
            <person name="Brescovit A.D."/>
            <person name="Santos A.J."/>
        </authorList>
    </citation>
    <scope>NUCLEOTIDE SEQUENCE</scope>
    <source>
        <tissue evidence="1">Shoot tissue taken approximately 20 cm above the soil surface</tissue>
    </source>
</reference>
<reference evidence="1" key="2">
    <citation type="journal article" date="2015" name="Data Brief">
        <title>Shoot transcriptome of the giant reed, Arundo donax.</title>
        <authorList>
            <person name="Barrero R.A."/>
            <person name="Guerrero F.D."/>
            <person name="Moolhuijzen P."/>
            <person name="Goolsby J.A."/>
            <person name="Tidwell J."/>
            <person name="Bellgard S.E."/>
            <person name="Bellgard M.I."/>
        </authorList>
    </citation>
    <scope>NUCLEOTIDE SEQUENCE</scope>
    <source>
        <tissue evidence="1">Shoot tissue taken approximately 20 cm above the soil surface</tissue>
    </source>
</reference>
<sequence>MNSNSPWTLDIYTYIDEQQQPIPIWSNFPLGSFPSSPAEYGSQIWRGEEPIYRVLGYSFVRIWERPLAAE</sequence>
<protein>
    <submittedName>
        <fullName evidence="1">Uncharacterized protein</fullName>
    </submittedName>
</protein>
<dbReference type="EMBL" id="GBRH01261363">
    <property type="protein sequence ID" value="JAD36532.1"/>
    <property type="molecule type" value="Transcribed_RNA"/>
</dbReference>
<name>A0A0A8ZNX3_ARUDO</name>
<evidence type="ECO:0000313" key="1">
    <source>
        <dbReference type="EMBL" id="JAD36532.1"/>
    </source>
</evidence>